<feature type="domain" description="Nucleotidyl transferase" evidence="8">
    <location>
        <begin position="12"/>
        <end position="269"/>
    </location>
</feature>
<evidence type="ECO:0000256" key="1">
    <source>
        <dbReference type="ARBA" id="ARBA00006890"/>
    </source>
</evidence>
<dbReference type="Proteomes" id="UP001375743">
    <property type="component" value="Unassembled WGS sequence"/>
</dbReference>
<gene>
    <name evidence="9" type="primary">galU</name>
    <name evidence="9" type="ORF">U1T56_21855</name>
</gene>
<evidence type="ECO:0000259" key="8">
    <source>
        <dbReference type="Pfam" id="PF00483"/>
    </source>
</evidence>
<sequence>MRQVRKVVFPVAGLGTRMLPATKVLPKEMLPVVDRPIIQYALEEAAAAGAEQFIFVTGRGKTIMEDHFDRAYELFDTLARKAKTKELEALERSVPGAGAVVYTRQQEPKGLGHAVWCARHIVGDEPFAVVLVDDLIHAEKPCLVQMVEAQRESGGNVLAVMEVPTEHTSRYGIIAPGETRGRLTEVKGMVEKPQPEAAPSRLAVIGRYVLMPEIFEILDGQKPGAGGEIQLTDAMAQLIGRQPFHGYRFEGRRFDCGDKLGYLEAIVALASARADLQPGFGEMLKRYI</sequence>
<dbReference type="NCBIfam" id="TIGR01099">
    <property type="entry name" value="galU"/>
    <property type="match status" value="1"/>
</dbReference>
<comment type="caution">
    <text evidence="9">The sequence shown here is derived from an EMBL/GenBank/DDBJ whole genome shotgun (WGS) entry which is preliminary data.</text>
</comment>
<keyword evidence="5 7" id="KW-0548">Nucleotidyltransferase</keyword>
<evidence type="ECO:0000256" key="4">
    <source>
        <dbReference type="ARBA" id="ARBA00022679"/>
    </source>
</evidence>
<protein>
    <recommendedName>
        <fullName evidence="3 7">UTP--glucose-1-phosphate uridylyltransferase</fullName>
        <ecNumber evidence="2 7">2.7.7.9</ecNumber>
    </recommendedName>
    <alternativeName>
        <fullName evidence="7">UDP-glucose pyrophosphorylase</fullName>
    </alternativeName>
</protein>
<dbReference type="InterPro" id="IPR005771">
    <property type="entry name" value="GalU_uridylyltTrfase_bac/arc"/>
</dbReference>
<keyword evidence="4 7" id="KW-0808">Transferase</keyword>
<keyword evidence="10" id="KW-1185">Reference proteome</keyword>
<dbReference type="RefSeq" id="WP_418161657.1">
    <property type="nucleotide sequence ID" value="NZ_JBBLZC010000035.1"/>
</dbReference>
<dbReference type="InterPro" id="IPR005835">
    <property type="entry name" value="NTP_transferase_dom"/>
</dbReference>
<evidence type="ECO:0000256" key="3">
    <source>
        <dbReference type="ARBA" id="ARBA00019048"/>
    </source>
</evidence>
<dbReference type="Gene3D" id="3.90.550.10">
    <property type="entry name" value="Spore Coat Polysaccharide Biosynthesis Protein SpsA, Chain A"/>
    <property type="match status" value="1"/>
</dbReference>
<dbReference type="EMBL" id="JBBLZC010000035">
    <property type="protein sequence ID" value="MEK0085808.1"/>
    <property type="molecule type" value="Genomic_DNA"/>
</dbReference>
<dbReference type="CDD" id="cd02541">
    <property type="entry name" value="UGPase_prokaryotic"/>
    <property type="match status" value="1"/>
</dbReference>
<dbReference type="Pfam" id="PF00483">
    <property type="entry name" value="NTP_transferase"/>
    <property type="match status" value="1"/>
</dbReference>
<evidence type="ECO:0000313" key="9">
    <source>
        <dbReference type="EMBL" id="MEK0085808.1"/>
    </source>
</evidence>
<evidence type="ECO:0000256" key="2">
    <source>
        <dbReference type="ARBA" id="ARBA00012415"/>
    </source>
</evidence>
<dbReference type="InterPro" id="IPR029044">
    <property type="entry name" value="Nucleotide-diphossugar_trans"/>
</dbReference>
<comment type="catalytic activity">
    <reaction evidence="6 7">
        <text>alpha-D-glucose 1-phosphate + UTP + H(+) = UDP-alpha-D-glucose + diphosphate</text>
        <dbReference type="Rhea" id="RHEA:19889"/>
        <dbReference type="ChEBI" id="CHEBI:15378"/>
        <dbReference type="ChEBI" id="CHEBI:33019"/>
        <dbReference type="ChEBI" id="CHEBI:46398"/>
        <dbReference type="ChEBI" id="CHEBI:58601"/>
        <dbReference type="ChEBI" id="CHEBI:58885"/>
        <dbReference type="EC" id="2.7.7.9"/>
    </reaction>
</comment>
<dbReference type="GO" id="GO:0003983">
    <property type="term" value="F:UTP:glucose-1-phosphate uridylyltransferase activity"/>
    <property type="evidence" value="ECO:0007669"/>
    <property type="project" value="UniProtKB-EC"/>
</dbReference>
<organism evidence="9 10">
    <name type="scientific">Benzoatithermus flavus</name>
    <dbReference type="NCBI Taxonomy" id="3108223"/>
    <lineage>
        <taxon>Bacteria</taxon>
        <taxon>Pseudomonadati</taxon>
        <taxon>Pseudomonadota</taxon>
        <taxon>Alphaproteobacteria</taxon>
        <taxon>Geminicoccales</taxon>
        <taxon>Geminicoccaceae</taxon>
        <taxon>Benzoatithermus</taxon>
    </lineage>
</organism>
<dbReference type="PANTHER" id="PTHR43197">
    <property type="entry name" value="UTP--GLUCOSE-1-PHOSPHATE URIDYLYLTRANSFERASE"/>
    <property type="match status" value="1"/>
</dbReference>
<name>A0ABU8XX71_9PROT</name>
<evidence type="ECO:0000256" key="7">
    <source>
        <dbReference type="RuleBase" id="RU361259"/>
    </source>
</evidence>
<evidence type="ECO:0000256" key="5">
    <source>
        <dbReference type="ARBA" id="ARBA00022695"/>
    </source>
</evidence>
<comment type="similarity">
    <text evidence="1 7">Belongs to the UDPGP type 2 family.</text>
</comment>
<reference evidence="9 10" key="1">
    <citation type="submission" date="2024-01" db="EMBL/GenBank/DDBJ databases">
        <title>Multi-omics insights into the function and evolution of sodium benzoate biodegradation pathways in Benzoatithermus flavus gen. nov., sp. nov. from hot spring.</title>
        <authorList>
            <person name="Hu C.-J."/>
            <person name="Li W.-J."/>
        </authorList>
    </citation>
    <scope>NUCLEOTIDE SEQUENCE [LARGE SCALE GENOMIC DNA]</scope>
    <source>
        <strain evidence="9 10">SYSU G07066</strain>
    </source>
</reference>
<dbReference type="EC" id="2.7.7.9" evidence="2 7"/>
<dbReference type="SUPFAM" id="SSF53448">
    <property type="entry name" value="Nucleotide-diphospho-sugar transferases"/>
    <property type="match status" value="1"/>
</dbReference>
<evidence type="ECO:0000256" key="6">
    <source>
        <dbReference type="ARBA" id="ARBA00048128"/>
    </source>
</evidence>
<dbReference type="PANTHER" id="PTHR43197:SF1">
    <property type="entry name" value="UTP--GLUCOSE-1-PHOSPHATE URIDYLYLTRANSFERASE"/>
    <property type="match status" value="1"/>
</dbReference>
<evidence type="ECO:0000313" key="10">
    <source>
        <dbReference type="Proteomes" id="UP001375743"/>
    </source>
</evidence>
<accession>A0ABU8XX71</accession>
<proteinExistence type="inferred from homology"/>